<evidence type="ECO:0000256" key="7">
    <source>
        <dbReference type="ARBA" id="ARBA00022982"/>
    </source>
</evidence>
<evidence type="ECO:0000256" key="6">
    <source>
        <dbReference type="ARBA" id="ARBA00022792"/>
    </source>
</evidence>
<dbReference type="Gene3D" id="3.40.30.10">
    <property type="entry name" value="Glutaredoxin"/>
    <property type="match status" value="1"/>
</dbReference>
<comment type="subcellular location">
    <subcellularLocation>
        <location evidence="2">Mitochondrion inner membrane</location>
        <topology evidence="2">Peripheral membrane protein</topology>
        <orientation evidence="2">Matrix side</orientation>
    </subcellularLocation>
</comment>
<evidence type="ECO:0000256" key="4">
    <source>
        <dbReference type="ARBA" id="ARBA00022448"/>
    </source>
</evidence>
<gene>
    <name evidence="11" type="ORF">ZEAMMB73_Zm00001d025054</name>
</gene>
<protein>
    <submittedName>
        <fullName evidence="11">NADH dehydrogenase [ubiquinone] 1 alpha subcomplex subunit 2</fullName>
    </submittedName>
</protein>
<dbReference type="SMR" id="A0A1D6J4I7"/>
<evidence type="ECO:0000256" key="9">
    <source>
        <dbReference type="ARBA" id="ARBA00023136"/>
    </source>
</evidence>
<evidence type="ECO:0000256" key="5">
    <source>
        <dbReference type="ARBA" id="ARBA00022660"/>
    </source>
</evidence>
<keyword evidence="4" id="KW-0813">Transport</keyword>
<name>A0A1D6J4I7_MAIZE</name>
<comment type="similarity">
    <text evidence="3">Belongs to the complex I NDUFA2 subunit family.</text>
</comment>
<dbReference type="EMBL" id="CM000786">
    <property type="protein sequence ID" value="AQK42871.1"/>
    <property type="molecule type" value="Genomic_DNA"/>
</dbReference>
<dbReference type="SUPFAM" id="SSF52833">
    <property type="entry name" value="Thioredoxin-like"/>
    <property type="match status" value="1"/>
</dbReference>
<accession>A0A1D6J4I7</accession>
<dbReference type="STRING" id="4577.A0A1D6J4I7"/>
<reference evidence="11" key="1">
    <citation type="submission" date="2015-12" db="EMBL/GenBank/DDBJ databases">
        <title>Update maize B73 reference genome by single molecule sequencing technologies.</title>
        <authorList>
            <consortium name="Maize Genome Sequencing Project"/>
            <person name="Ware D."/>
        </authorList>
    </citation>
    <scope>NUCLEOTIDE SEQUENCE</scope>
    <source>
        <tissue evidence="11">Seedling</tissue>
    </source>
</reference>
<evidence type="ECO:0000256" key="1">
    <source>
        <dbReference type="ARBA" id="ARBA00003195"/>
    </source>
</evidence>
<comment type="function">
    <text evidence="1">Accessory subunit of the mitochondrial membrane respiratory chain NADH dehydrogenase (Complex I), that is believed not to be involved in catalysis. Complex I functions in the transfer of electrons from NADH to the respiratory chain. The immediate electron acceptor for the enzyme is believed to be ubiquinone.</text>
</comment>
<organism evidence="11">
    <name type="scientific">Zea mays</name>
    <name type="common">Maize</name>
    <dbReference type="NCBI Taxonomy" id="4577"/>
    <lineage>
        <taxon>Eukaryota</taxon>
        <taxon>Viridiplantae</taxon>
        <taxon>Streptophyta</taxon>
        <taxon>Embryophyta</taxon>
        <taxon>Tracheophyta</taxon>
        <taxon>Spermatophyta</taxon>
        <taxon>Magnoliopsida</taxon>
        <taxon>Liliopsida</taxon>
        <taxon>Poales</taxon>
        <taxon>Poaceae</taxon>
        <taxon>PACMAD clade</taxon>
        <taxon>Panicoideae</taxon>
        <taxon>Andropogonodae</taxon>
        <taxon>Andropogoneae</taxon>
        <taxon>Tripsacinae</taxon>
        <taxon>Zea</taxon>
    </lineage>
</organism>
<sequence length="156" mass="17747">MFSVVKLFVIQLRGPLREFVKKNYGDIKARNPSLPFLVRECSGVQPQLWARYASGVMATLLVFLSVGLVGATDGIGFHLTGKSMSDHSKFPMALFIWVMMTFQIWECQGFANFERFTTNKAGYAFIKYQKNQALAAIEALNRKYKIEIMFVPAYLI</sequence>
<dbReference type="InterPro" id="IPR007741">
    <property type="entry name" value="Ribosomal_mL43/mS25/NADH_DH"/>
</dbReference>
<evidence type="ECO:0000259" key="10">
    <source>
        <dbReference type="Pfam" id="PF05047"/>
    </source>
</evidence>
<evidence type="ECO:0000256" key="2">
    <source>
        <dbReference type="ARBA" id="ARBA00004443"/>
    </source>
</evidence>
<keyword evidence="6" id="KW-0999">Mitochondrion inner membrane</keyword>
<dbReference type="InterPro" id="IPR036249">
    <property type="entry name" value="Thioredoxin-like_sf"/>
</dbReference>
<feature type="domain" description="Ribosomal protein/NADH dehydrogenase" evidence="10">
    <location>
        <begin position="17"/>
        <end position="56"/>
    </location>
</feature>
<dbReference type="ExpressionAtlas" id="A0A1D6J4I7">
    <property type="expression patterns" value="baseline and differential"/>
</dbReference>
<dbReference type="PANTHER" id="PTHR12878:SF0">
    <property type="entry name" value="NADH DEHYDROGENASE [UBIQUINONE] 1 ALPHA SUBCOMPLEX SUBUNIT 2"/>
    <property type="match status" value="1"/>
</dbReference>
<keyword evidence="9" id="KW-0472">Membrane</keyword>
<evidence type="ECO:0000313" key="11">
    <source>
        <dbReference type="EMBL" id="AQK42871.1"/>
    </source>
</evidence>
<dbReference type="InterPro" id="IPR016464">
    <property type="entry name" value="NADH_Ub_cplx-1_asu_su-2"/>
</dbReference>
<dbReference type="AlphaFoldDB" id="A0A1D6J4I7"/>
<dbReference type="GO" id="GO:0005743">
    <property type="term" value="C:mitochondrial inner membrane"/>
    <property type="evidence" value="ECO:0007669"/>
    <property type="project" value="UniProtKB-SubCell"/>
</dbReference>
<keyword evidence="11" id="KW-0830">Ubiquinone</keyword>
<keyword evidence="5" id="KW-0679">Respiratory chain</keyword>
<keyword evidence="7" id="KW-0249">Electron transport</keyword>
<proteinExistence type="inferred from homology"/>
<dbReference type="PANTHER" id="PTHR12878">
    <property type="entry name" value="NADH-UBIQUINONE OXIDOREDUCTASE B8 SUBUNIT"/>
    <property type="match status" value="1"/>
</dbReference>
<evidence type="ECO:0000256" key="8">
    <source>
        <dbReference type="ARBA" id="ARBA00023128"/>
    </source>
</evidence>
<evidence type="ECO:0000256" key="3">
    <source>
        <dbReference type="ARBA" id="ARBA00008939"/>
    </source>
</evidence>
<keyword evidence="8" id="KW-0496">Mitochondrion</keyword>
<dbReference type="InParanoid" id="A0A1D6J4I7"/>
<dbReference type="Pfam" id="PF05047">
    <property type="entry name" value="L51_S25_CI-B8"/>
    <property type="match status" value="1"/>
</dbReference>